<dbReference type="GO" id="GO:0016226">
    <property type="term" value="P:iron-sulfur cluster assembly"/>
    <property type="evidence" value="ECO:0007669"/>
    <property type="project" value="TreeGrafter"/>
</dbReference>
<accession>A0A845M7X8</accession>
<gene>
    <name evidence="3" type="ORF">GQE99_06685</name>
</gene>
<dbReference type="RefSeq" id="WP_161350835.1">
    <property type="nucleotide sequence ID" value="NZ_WTUX01000011.1"/>
</dbReference>
<proteinExistence type="predicted"/>
<evidence type="ECO:0000313" key="3">
    <source>
        <dbReference type="EMBL" id="MZR12704.1"/>
    </source>
</evidence>
<dbReference type="Pfam" id="PF25455">
    <property type="entry name" value="Beta-barrel_CAF17_C"/>
    <property type="match status" value="1"/>
</dbReference>
<dbReference type="NCBIfam" id="TIGR03317">
    <property type="entry name" value="ygfZ_signature"/>
    <property type="match status" value="1"/>
</dbReference>
<sequence length="249" mass="27236">MTGETHENRAIFRITGGARVDFLQNLVTNDVTRGGLMYGALLTPQGKFIADFFLLDEGDAFLIDTDAALAPALIQKLNMYKLRADVQIEETDLHALRGRGEAPEGAHPDPRHPELGWRLYSDTPGTPAETDWDALRVELGIPTAGEELTADTLILEAGFEQMSGVDFKKGCFVGQEVTARMKHKTQLRKGVVPVAVEGEAEPGTEILTEEGKPAGRLHTRAGDRALAYLRFDRAEGPLTAGDARVTWIR</sequence>
<dbReference type="PANTHER" id="PTHR22602:SF0">
    <property type="entry name" value="TRANSFERASE CAF17, MITOCHONDRIAL-RELATED"/>
    <property type="match status" value="1"/>
</dbReference>
<dbReference type="Proteomes" id="UP000467322">
    <property type="component" value="Unassembled WGS sequence"/>
</dbReference>
<dbReference type="InterPro" id="IPR045179">
    <property type="entry name" value="YgfZ/GcvT"/>
</dbReference>
<dbReference type="SUPFAM" id="SSF103025">
    <property type="entry name" value="Folate-binding domain"/>
    <property type="match status" value="1"/>
</dbReference>
<dbReference type="InterPro" id="IPR027266">
    <property type="entry name" value="TrmE/GcvT-like"/>
</dbReference>
<name>A0A845M7X8_9RHOB</name>
<evidence type="ECO:0000256" key="1">
    <source>
        <dbReference type="ARBA" id="ARBA00022946"/>
    </source>
</evidence>
<dbReference type="PANTHER" id="PTHR22602">
    <property type="entry name" value="TRANSFERASE CAF17, MITOCHONDRIAL-RELATED"/>
    <property type="match status" value="1"/>
</dbReference>
<evidence type="ECO:0000259" key="2">
    <source>
        <dbReference type="Pfam" id="PF25455"/>
    </source>
</evidence>
<protein>
    <submittedName>
        <fullName evidence="3">Folate-binding protein</fullName>
    </submittedName>
</protein>
<dbReference type="InterPro" id="IPR057460">
    <property type="entry name" value="CAF17_C"/>
</dbReference>
<evidence type="ECO:0000313" key="4">
    <source>
        <dbReference type="Proteomes" id="UP000467322"/>
    </source>
</evidence>
<reference evidence="3 4" key="1">
    <citation type="submission" date="2019-12" db="EMBL/GenBank/DDBJ databases">
        <title>Maritimibacter sp. nov. sp. isolated from sea sand.</title>
        <authorList>
            <person name="Kim J."/>
            <person name="Jeong S.E."/>
            <person name="Jung H.S."/>
            <person name="Jeon C.O."/>
        </authorList>
    </citation>
    <scope>NUCLEOTIDE SEQUENCE [LARGE SCALE GENOMIC DNA]</scope>
    <source>
        <strain evidence="3 4">DP07</strain>
    </source>
</reference>
<feature type="domain" description="CAF17 C-terminal" evidence="2">
    <location>
        <begin position="188"/>
        <end position="248"/>
    </location>
</feature>
<dbReference type="InterPro" id="IPR017703">
    <property type="entry name" value="YgfZ/GCV_T_CS"/>
</dbReference>
<dbReference type="AlphaFoldDB" id="A0A845M7X8"/>
<comment type="caution">
    <text evidence="3">The sequence shown here is derived from an EMBL/GenBank/DDBJ whole genome shotgun (WGS) entry which is preliminary data.</text>
</comment>
<organism evidence="3 4">
    <name type="scientific">Maritimibacter harenae</name>
    <dbReference type="NCBI Taxonomy" id="2606218"/>
    <lineage>
        <taxon>Bacteria</taxon>
        <taxon>Pseudomonadati</taxon>
        <taxon>Pseudomonadota</taxon>
        <taxon>Alphaproteobacteria</taxon>
        <taxon>Rhodobacterales</taxon>
        <taxon>Roseobacteraceae</taxon>
        <taxon>Maritimibacter</taxon>
    </lineage>
</organism>
<dbReference type="Gene3D" id="3.30.1360.120">
    <property type="entry name" value="Probable tRNA modification gtpase trme, domain 1"/>
    <property type="match status" value="2"/>
</dbReference>
<dbReference type="EMBL" id="WTUX01000011">
    <property type="protein sequence ID" value="MZR12704.1"/>
    <property type="molecule type" value="Genomic_DNA"/>
</dbReference>
<keyword evidence="1" id="KW-0809">Transit peptide</keyword>
<keyword evidence="4" id="KW-1185">Reference proteome</keyword>